<evidence type="ECO:0000313" key="2">
    <source>
        <dbReference type="Proteomes" id="UP000265566"/>
    </source>
</evidence>
<dbReference type="AlphaFoldDB" id="A0A396HI57"/>
<dbReference type="Gramene" id="rna37764">
    <property type="protein sequence ID" value="RHN53020.1"/>
    <property type="gene ID" value="gene37764"/>
</dbReference>
<comment type="caution">
    <text evidence="1">The sequence shown here is derived from an EMBL/GenBank/DDBJ whole genome shotgun (WGS) entry which is preliminary data.</text>
</comment>
<dbReference type="Proteomes" id="UP000265566">
    <property type="component" value="Chromosome 6"/>
</dbReference>
<protein>
    <submittedName>
        <fullName evidence="1">Uncharacterized protein</fullName>
    </submittedName>
</protein>
<evidence type="ECO:0000313" key="1">
    <source>
        <dbReference type="EMBL" id="RHN53020.1"/>
    </source>
</evidence>
<proteinExistence type="predicted"/>
<gene>
    <name evidence="1" type="ORF">MtrunA17_Chr6g0486871</name>
</gene>
<reference evidence="2" key="1">
    <citation type="journal article" date="2018" name="Nat. Plants">
        <title>Whole-genome landscape of Medicago truncatula symbiotic genes.</title>
        <authorList>
            <person name="Pecrix Y."/>
            <person name="Staton S.E."/>
            <person name="Sallet E."/>
            <person name="Lelandais-Briere C."/>
            <person name="Moreau S."/>
            <person name="Carrere S."/>
            <person name="Blein T."/>
            <person name="Jardinaud M.F."/>
            <person name="Latrasse D."/>
            <person name="Zouine M."/>
            <person name="Zahm M."/>
            <person name="Kreplak J."/>
            <person name="Mayjonade B."/>
            <person name="Satge C."/>
            <person name="Perez M."/>
            <person name="Cauet S."/>
            <person name="Marande W."/>
            <person name="Chantry-Darmon C."/>
            <person name="Lopez-Roques C."/>
            <person name="Bouchez O."/>
            <person name="Berard A."/>
            <person name="Debelle F."/>
            <person name="Munos S."/>
            <person name="Bendahmane A."/>
            <person name="Berges H."/>
            <person name="Niebel A."/>
            <person name="Buitink J."/>
            <person name="Frugier F."/>
            <person name="Benhamed M."/>
            <person name="Crespi M."/>
            <person name="Gouzy J."/>
            <person name="Gamas P."/>
        </authorList>
    </citation>
    <scope>NUCLEOTIDE SEQUENCE [LARGE SCALE GENOMIC DNA]</scope>
    <source>
        <strain evidence="2">cv. Jemalong A17</strain>
    </source>
</reference>
<dbReference type="EMBL" id="PSQE01000006">
    <property type="protein sequence ID" value="RHN53020.1"/>
    <property type="molecule type" value="Genomic_DNA"/>
</dbReference>
<accession>A0A396HI57</accession>
<name>A0A396HI57_MEDTR</name>
<organism evidence="1 2">
    <name type="scientific">Medicago truncatula</name>
    <name type="common">Barrel medic</name>
    <name type="synonym">Medicago tribuloides</name>
    <dbReference type="NCBI Taxonomy" id="3880"/>
    <lineage>
        <taxon>Eukaryota</taxon>
        <taxon>Viridiplantae</taxon>
        <taxon>Streptophyta</taxon>
        <taxon>Embryophyta</taxon>
        <taxon>Tracheophyta</taxon>
        <taxon>Spermatophyta</taxon>
        <taxon>Magnoliopsida</taxon>
        <taxon>eudicotyledons</taxon>
        <taxon>Gunneridae</taxon>
        <taxon>Pentapetalae</taxon>
        <taxon>rosids</taxon>
        <taxon>fabids</taxon>
        <taxon>Fabales</taxon>
        <taxon>Fabaceae</taxon>
        <taxon>Papilionoideae</taxon>
        <taxon>50 kb inversion clade</taxon>
        <taxon>NPAAA clade</taxon>
        <taxon>Hologalegina</taxon>
        <taxon>IRL clade</taxon>
        <taxon>Trifolieae</taxon>
        <taxon>Medicago</taxon>
    </lineage>
</organism>
<sequence>MCNFNSCVFFELNKINSTFLSNFYHKFHFQIPHKVTLYLDTILITNHYKTE</sequence>